<keyword evidence="1" id="KW-0812">Transmembrane</keyword>
<dbReference type="AlphaFoldDB" id="A0A285CI56"/>
<gene>
    <name evidence="2" type="ORF">SAMN05877753_101517</name>
</gene>
<keyword evidence="1" id="KW-1133">Transmembrane helix</keyword>
<reference evidence="2 3" key="1">
    <citation type="submission" date="2017-08" db="EMBL/GenBank/DDBJ databases">
        <authorList>
            <person name="de Groot N.N."/>
        </authorList>
    </citation>
    <scope>NUCLEOTIDE SEQUENCE [LARGE SCALE GENOMIC DNA]</scope>
    <source>
        <strain evidence="2 3">JC228</strain>
    </source>
</reference>
<name>A0A285CI56_9BACI</name>
<keyword evidence="3" id="KW-1185">Reference proteome</keyword>
<proteinExistence type="predicted"/>
<dbReference type="Proteomes" id="UP000219546">
    <property type="component" value="Unassembled WGS sequence"/>
</dbReference>
<organism evidence="2 3">
    <name type="scientific">Bacillus oleivorans</name>
    <dbReference type="NCBI Taxonomy" id="1448271"/>
    <lineage>
        <taxon>Bacteria</taxon>
        <taxon>Bacillati</taxon>
        <taxon>Bacillota</taxon>
        <taxon>Bacilli</taxon>
        <taxon>Bacillales</taxon>
        <taxon>Bacillaceae</taxon>
        <taxon>Bacillus</taxon>
    </lineage>
</organism>
<evidence type="ECO:0000313" key="3">
    <source>
        <dbReference type="Proteomes" id="UP000219546"/>
    </source>
</evidence>
<accession>A0A285CI56</accession>
<dbReference type="RefSeq" id="WP_097157016.1">
    <property type="nucleotide sequence ID" value="NZ_JBEPMQ010000003.1"/>
</dbReference>
<dbReference type="EMBL" id="OAOP01000001">
    <property type="protein sequence ID" value="SNX67200.1"/>
    <property type="molecule type" value="Genomic_DNA"/>
</dbReference>
<sequence length="262" mass="30832">MHQTSELAQHSSETKTCPQCKKQMPVASEYITWCEYCDYNVNPAIPEESTPITRLYERLGERLGTAISTIYTWFDLLYPEKATNGEREDGVSLLEVPAYYFMKAISFIPYSLIYLLTFFLYRNKQVAEFKAELFEAEVTGTHTAMRTLEKLHYGDLFAYISRKVALNKEKLNLFTELRSRVANLPERERKRLKRKTELEKTRIDTTHPTTRLRMNLLKAKTVHPKIKLTSLEVSALQKELEKLEEPIQEKIIDEIKYELYQW</sequence>
<evidence type="ECO:0000256" key="1">
    <source>
        <dbReference type="SAM" id="Phobius"/>
    </source>
</evidence>
<feature type="transmembrane region" description="Helical" evidence="1">
    <location>
        <begin position="98"/>
        <end position="121"/>
    </location>
</feature>
<keyword evidence="1" id="KW-0472">Membrane</keyword>
<protein>
    <submittedName>
        <fullName evidence="2">Uncharacterized protein</fullName>
    </submittedName>
</protein>
<dbReference type="OrthoDB" id="7870694at2"/>
<evidence type="ECO:0000313" key="2">
    <source>
        <dbReference type="EMBL" id="SNX67200.1"/>
    </source>
</evidence>